<dbReference type="Gene3D" id="2.40.160.60">
    <property type="entry name" value="Outer membrane protein transport protein (OMPP1/FadL/TodX)"/>
    <property type="match status" value="1"/>
</dbReference>
<accession>A0A7V4WVH2</accession>
<dbReference type="EMBL" id="DRQG01000071">
    <property type="protein sequence ID" value="HGY55517.1"/>
    <property type="molecule type" value="Genomic_DNA"/>
</dbReference>
<dbReference type="AlphaFoldDB" id="A0A7V4WVH2"/>
<gene>
    <name evidence="1" type="ORF">ENK44_07450</name>
</gene>
<proteinExistence type="predicted"/>
<dbReference type="NCBIfam" id="NF033709">
    <property type="entry name" value="PorV_fam"/>
    <property type="match status" value="1"/>
</dbReference>
<dbReference type="Proteomes" id="UP000885779">
    <property type="component" value="Unassembled WGS sequence"/>
</dbReference>
<protein>
    <submittedName>
        <fullName evidence="1">PorV/PorQ family protein</fullName>
    </submittedName>
</protein>
<reference evidence="1" key="1">
    <citation type="journal article" date="2020" name="mSystems">
        <title>Genome- and Community-Level Interaction Insights into Carbon Utilization and Element Cycling Functions of Hydrothermarchaeota in Hydrothermal Sediment.</title>
        <authorList>
            <person name="Zhou Z."/>
            <person name="Liu Y."/>
            <person name="Xu W."/>
            <person name="Pan J."/>
            <person name="Luo Z.H."/>
            <person name="Li M."/>
        </authorList>
    </citation>
    <scope>NUCLEOTIDE SEQUENCE [LARGE SCALE GENOMIC DNA]</scope>
    <source>
        <strain evidence="1">HyVt-577</strain>
    </source>
</reference>
<evidence type="ECO:0000313" key="1">
    <source>
        <dbReference type="EMBL" id="HGY55517.1"/>
    </source>
</evidence>
<sequence length="346" mass="37305">MIKLNKRYGVVITLVLLLIVSLPLYAGDKARIGTAAGVQVQQPVSARDLAMGGANIVYTSGVDALYWNPAGLSEMSSGFMGTFTRNTIFNDINVNYLGLGIDMGSLGVLGFDIKSFDFGDIPLTTIQDMDGSSGATFSPTWSTMGLTYANKLTNSIQVGVKAKMIYESIPRVTGTAFAFDLGIQYKNLAGIDGVSFAVLLKNIGTNMQYQGSGLTQKVTTSDGVVKYYNVEASSDQLPAYLEIGLAYKATVADKNDVILTGVFQNNNVENDAMKFGAEYNYDNMIALRAGYVYTMNTATDFTPLYTFTLGAGVNFDLGGVVLGVDYAFRNSEFFDANNMFTLKLGF</sequence>
<name>A0A7V4WVH2_CALAY</name>
<organism evidence="1">
    <name type="scientific">Caldithrix abyssi</name>
    <dbReference type="NCBI Taxonomy" id="187145"/>
    <lineage>
        <taxon>Bacteria</taxon>
        <taxon>Pseudomonadati</taxon>
        <taxon>Calditrichota</taxon>
        <taxon>Calditrichia</taxon>
        <taxon>Calditrichales</taxon>
        <taxon>Calditrichaceae</taxon>
        <taxon>Caldithrix</taxon>
    </lineage>
</organism>
<comment type="caution">
    <text evidence="1">The sequence shown here is derived from an EMBL/GenBank/DDBJ whole genome shotgun (WGS) entry which is preliminary data.</text>
</comment>
<dbReference type="SUPFAM" id="SSF56935">
    <property type="entry name" value="Porins"/>
    <property type="match status" value="1"/>
</dbReference>